<evidence type="ECO:0000313" key="2">
    <source>
        <dbReference type="Proteomes" id="UP000054279"/>
    </source>
</evidence>
<evidence type="ECO:0000313" key="1">
    <source>
        <dbReference type="EMBL" id="KIJ36270.1"/>
    </source>
</evidence>
<dbReference type="HOGENOM" id="CLU_1195526_0_0_1"/>
<sequence length="232" mass="25373">MSRDQIIIWRFNNRACFRFKDNALFTEKIKAAMLAIGHIAGALPADEIHSHIQMPEALGKAFMKVATGKMEKGAALLPNDTLPSSRFEAHVAGDILPDPSAVKKKKNGKKVVIQSPAKAAGSSLLVNKLRLMRKGGSKFPSGIVAPSIVAANTLPHGWEPPPNFAAFTKHKFDAANPYSDAEDSCFQRIYLKGFFYDLRMLAFGQKTPTTLTKPKQYPDTVIKVASPVNPLL</sequence>
<protein>
    <submittedName>
        <fullName evidence="1">Uncharacterized protein</fullName>
    </submittedName>
</protein>
<proteinExistence type="predicted"/>
<accession>A0A0C9VF71</accession>
<reference evidence="1 2" key="1">
    <citation type="submission" date="2014-06" db="EMBL/GenBank/DDBJ databases">
        <title>Evolutionary Origins and Diversification of the Mycorrhizal Mutualists.</title>
        <authorList>
            <consortium name="DOE Joint Genome Institute"/>
            <consortium name="Mycorrhizal Genomics Consortium"/>
            <person name="Kohler A."/>
            <person name="Kuo A."/>
            <person name="Nagy L.G."/>
            <person name="Floudas D."/>
            <person name="Copeland A."/>
            <person name="Barry K.W."/>
            <person name="Cichocki N."/>
            <person name="Veneault-Fourrey C."/>
            <person name="LaButti K."/>
            <person name="Lindquist E.A."/>
            <person name="Lipzen A."/>
            <person name="Lundell T."/>
            <person name="Morin E."/>
            <person name="Murat C."/>
            <person name="Riley R."/>
            <person name="Ohm R."/>
            <person name="Sun H."/>
            <person name="Tunlid A."/>
            <person name="Henrissat B."/>
            <person name="Grigoriev I.V."/>
            <person name="Hibbett D.S."/>
            <person name="Martin F."/>
        </authorList>
    </citation>
    <scope>NUCLEOTIDE SEQUENCE [LARGE SCALE GENOMIC DNA]</scope>
    <source>
        <strain evidence="1 2">SS14</strain>
    </source>
</reference>
<dbReference type="Proteomes" id="UP000054279">
    <property type="component" value="Unassembled WGS sequence"/>
</dbReference>
<dbReference type="AlphaFoldDB" id="A0A0C9VF71"/>
<keyword evidence="2" id="KW-1185">Reference proteome</keyword>
<gene>
    <name evidence="1" type="ORF">M422DRAFT_261414</name>
</gene>
<name>A0A0C9VF71_SPHS4</name>
<organism evidence="1 2">
    <name type="scientific">Sphaerobolus stellatus (strain SS14)</name>
    <dbReference type="NCBI Taxonomy" id="990650"/>
    <lineage>
        <taxon>Eukaryota</taxon>
        <taxon>Fungi</taxon>
        <taxon>Dikarya</taxon>
        <taxon>Basidiomycota</taxon>
        <taxon>Agaricomycotina</taxon>
        <taxon>Agaricomycetes</taxon>
        <taxon>Phallomycetidae</taxon>
        <taxon>Geastrales</taxon>
        <taxon>Sphaerobolaceae</taxon>
        <taxon>Sphaerobolus</taxon>
    </lineage>
</organism>
<dbReference type="EMBL" id="KN837180">
    <property type="protein sequence ID" value="KIJ36270.1"/>
    <property type="molecule type" value="Genomic_DNA"/>
</dbReference>